<feature type="chain" id="PRO_5040987993" evidence="3">
    <location>
        <begin position="19"/>
        <end position="302"/>
    </location>
</feature>
<evidence type="ECO:0000256" key="1">
    <source>
        <dbReference type="ARBA" id="ARBA00022729"/>
    </source>
</evidence>
<feature type="region of interest" description="Disordered" evidence="2">
    <location>
        <begin position="251"/>
        <end position="276"/>
    </location>
</feature>
<evidence type="ECO:0000259" key="4">
    <source>
        <dbReference type="Pfam" id="PF10342"/>
    </source>
</evidence>
<dbReference type="AlphaFoldDB" id="A0A9W9EQA3"/>
<dbReference type="InterPro" id="IPR018466">
    <property type="entry name" value="Kre9/Knh1-like_N"/>
</dbReference>
<dbReference type="PANTHER" id="PTHR40633:SF1">
    <property type="entry name" value="GPI ANCHORED SERINE-THREONINE RICH PROTEIN (AFU_ORTHOLOGUE AFUA_1G03630)"/>
    <property type="match status" value="1"/>
</dbReference>
<keyword evidence="1 3" id="KW-0732">Signal</keyword>
<dbReference type="InterPro" id="IPR052982">
    <property type="entry name" value="SRP1/TIP1-like"/>
</dbReference>
<evidence type="ECO:0000313" key="6">
    <source>
        <dbReference type="Proteomes" id="UP001149074"/>
    </source>
</evidence>
<proteinExistence type="predicted"/>
<accession>A0A9W9EQA3</accession>
<feature type="domain" description="Yeast cell wall synthesis Kre9/Knh1-like N-terminal" evidence="4">
    <location>
        <begin position="36"/>
        <end position="123"/>
    </location>
</feature>
<reference evidence="5" key="1">
    <citation type="submission" date="2022-11" db="EMBL/GenBank/DDBJ databases">
        <authorList>
            <person name="Petersen C."/>
        </authorList>
    </citation>
    <scope>NUCLEOTIDE SEQUENCE</scope>
    <source>
        <strain evidence="5">IBT 30761</strain>
    </source>
</reference>
<dbReference type="OrthoDB" id="4094614at2759"/>
<evidence type="ECO:0000256" key="2">
    <source>
        <dbReference type="SAM" id="MobiDB-lite"/>
    </source>
</evidence>
<dbReference type="Proteomes" id="UP001149074">
    <property type="component" value="Unassembled WGS sequence"/>
</dbReference>
<dbReference type="PANTHER" id="PTHR40633">
    <property type="entry name" value="MATRIX PROTEIN, PUTATIVE (AFU_ORTHOLOGUE AFUA_8G05410)-RELATED"/>
    <property type="match status" value="1"/>
</dbReference>
<dbReference type="GeneID" id="81362112"/>
<evidence type="ECO:0000313" key="5">
    <source>
        <dbReference type="EMBL" id="KAJ5085871.1"/>
    </source>
</evidence>
<gene>
    <name evidence="5" type="ORF">N7532_010642</name>
</gene>
<evidence type="ECO:0000256" key="3">
    <source>
        <dbReference type="SAM" id="SignalP"/>
    </source>
</evidence>
<comment type="caution">
    <text evidence="5">The sequence shown here is derived from an EMBL/GenBank/DDBJ whole genome shotgun (WGS) entry which is preliminary data.</text>
</comment>
<feature type="signal peptide" evidence="3">
    <location>
        <begin position="1"/>
        <end position="18"/>
    </location>
</feature>
<keyword evidence="6" id="KW-1185">Reference proteome</keyword>
<sequence>MRFSSGAIFSTLVAFAAAYTQPDYSKPPSGNAVRAPGLNEQVPEGTPYEIKWDADKGDRVSLVLLRGPSTNVVPLETIVENIPNSGHYTWTPGYNLTPDTTHYGLLIVVEGTGAYQWSSQFGISKGSGSGSSGSGSHSTVTIVDDVTTTICPETETETPAPTSTPATIVTVIDNVTTTICPEEDQTSTPAAVPTSTATPVVTPSSVAPVQSSSTVYGTIEVTTTICPEEASSTATPVAPVVSSHVPHVPSSISTLKSTPLSSAGATGTASATPSSTPVFNGAGRTSISLGAVMAGVFAVMAF</sequence>
<reference evidence="5" key="2">
    <citation type="journal article" date="2023" name="IMA Fungus">
        <title>Comparative genomic study of the Penicillium genus elucidates a diverse pangenome and 15 lateral gene transfer events.</title>
        <authorList>
            <person name="Petersen C."/>
            <person name="Sorensen T."/>
            <person name="Nielsen M.R."/>
            <person name="Sondergaard T.E."/>
            <person name="Sorensen J.L."/>
            <person name="Fitzpatrick D.A."/>
            <person name="Frisvad J.C."/>
            <person name="Nielsen K.L."/>
        </authorList>
    </citation>
    <scope>NUCLEOTIDE SEQUENCE</scope>
    <source>
        <strain evidence="5">IBT 30761</strain>
    </source>
</reference>
<dbReference type="EMBL" id="JAPQKI010000010">
    <property type="protein sequence ID" value="KAJ5085871.1"/>
    <property type="molecule type" value="Genomic_DNA"/>
</dbReference>
<dbReference type="Pfam" id="PF10342">
    <property type="entry name" value="Kre9_KNH"/>
    <property type="match status" value="1"/>
</dbReference>
<organism evidence="5 6">
    <name type="scientific">Penicillium argentinense</name>
    <dbReference type="NCBI Taxonomy" id="1131581"/>
    <lineage>
        <taxon>Eukaryota</taxon>
        <taxon>Fungi</taxon>
        <taxon>Dikarya</taxon>
        <taxon>Ascomycota</taxon>
        <taxon>Pezizomycotina</taxon>
        <taxon>Eurotiomycetes</taxon>
        <taxon>Eurotiomycetidae</taxon>
        <taxon>Eurotiales</taxon>
        <taxon>Aspergillaceae</taxon>
        <taxon>Penicillium</taxon>
    </lineage>
</organism>
<name>A0A9W9EQA3_9EURO</name>
<dbReference type="RefSeq" id="XP_056470549.1">
    <property type="nucleotide sequence ID" value="XM_056623133.1"/>
</dbReference>
<protein>
    <submittedName>
        <fullName evidence="5">GPI anchored serine-threonine rich protein</fullName>
    </submittedName>
</protein>